<evidence type="ECO:0000256" key="1">
    <source>
        <dbReference type="ARBA" id="ARBA00010605"/>
    </source>
</evidence>
<dbReference type="GO" id="GO:0003735">
    <property type="term" value="F:structural constituent of ribosome"/>
    <property type="evidence" value="ECO:0007669"/>
    <property type="project" value="InterPro"/>
</dbReference>
<protein>
    <recommendedName>
        <fullName evidence="6">Large ribosomal subunit protein bL9</fullName>
    </recommendedName>
    <alternativeName>
        <fullName evidence="7">50S ribosomal protein L9</fullName>
    </alternativeName>
</protein>
<evidence type="ECO:0000256" key="3">
    <source>
        <dbReference type="ARBA" id="ARBA00022884"/>
    </source>
</evidence>
<feature type="domain" description="Ribosomal protein L9" evidence="8">
    <location>
        <begin position="1"/>
        <end position="47"/>
    </location>
</feature>
<dbReference type="InterPro" id="IPR020069">
    <property type="entry name" value="Ribosomal_bL9_C"/>
</dbReference>
<evidence type="ECO:0000256" key="6">
    <source>
        <dbReference type="ARBA" id="ARBA00035292"/>
    </source>
</evidence>
<comment type="similarity">
    <text evidence="1">Belongs to the bacterial ribosomal protein bL9 family.</text>
</comment>
<dbReference type="InterPro" id="IPR036935">
    <property type="entry name" value="Ribosomal_bL9_N_sf"/>
</dbReference>
<evidence type="ECO:0000256" key="7">
    <source>
        <dbReference type="ARBA" id="ARBA00035456"/>
    </source>
</evidence>
<accession>A0A2H0UI04</accession>
<dbReference type="SUPFAM" id="SSF55658">
    <property type="entry name" value="L9 N-domain-like"/>
    <property type="match status" value="1"/>
</dbReference>
<dbReference type="GO" id="GO:0006412">
    <property type="term" value="P:translation"/>
    <property type="evidence" value="ECO:0007669"/>
    <property type="project" value="InterPro"/>
</dbReference>
<gene>
    <name evidence="10" type="primary">rplI</name>
    <name evidence="10" type="ORF">COU14_00905</name>
</gene>
<evidence type="ECO:0000256" key="5">
    <source>
        <dbReference type="ARBA" id="ARBA00023274"/>
    </source>
</evidence>
<dbReference type="AlphaFoldDB" id="A0A2H0UI04"/>
<dbReference type="GO" id="GO:0005840">
    <property type="term" value="C:ribosome"/>
    <property type="evidence" value="ECO:0007669"/>
    <property type="project" value="UniProtKB-KW"/>
</dbReference>
<dbReference type="EMBL" id="PFBG01000012">
    <property type="protein sequence ID" value="PIR86038.1"/>
    <property type="molecule type" value="Genomic_DNA"/>
</dbReference>
<keyword evidence="2" id="KW-0699">rRNA-binding</keyword>
<dbReference type="NCBIfam" id="TIGR00158">
    <property type="entry name" value="L9"/>
    <property type="match status" value="1"/>
</dbReference>
<dbReference type="Gene3D" id="3.40.5.10">
    <property type="entry name" value="Ribosomal protein L9, N-terminal domain"/>
    <property type="match status" value="1"/>
</dbReference>
<evidence type="ECO:0000313" key="11">
    <source>
        <dbReference type="Proteomes" id="UP000229612"/>
    </source>
</evidence>
<reference evidence="11" key="1">
    <citation type="submission" date="2017-09" db="EMBL/GenBank/DDBJ databases">
        <title>Depth-based differentiation of microbial function through sediment-hosted aquifers and enrichment of novel symbionts in the deep terrestrial subsurface.</title>
        <authorList>
            <person name="Probst A.J."/>
            <person name="Ladd B."/>
            <person name="Jarett J.K."/>
            <person name="Geller-Mcgrath D.E."/>
            <person name="Sieber C.M.K."/>
            <person name="Emerson J.B."/>
            <person name="Anantharaman K."/>
            <person name="Thomas B.C."/>
            <person name="Malmstrom R."/>
            <person name="Stieglmeier M."/>
            <person name="Klingl A."/>
            <person name="Woyke T."/>
            <person name="Ryan C.M."/>
            <person name="Banfield J.F."/>
        </authorList>
    </citation>
    <scope>NUCLEOTIDE SEQUENCE [LARGE SCALE GENOMIC DNA]</scope>
</reference>
<proteinExistence type="inferred from homology"/>
<dbReference type="Gene3D" id="3.10.430.100">
    <property type="entry name" value="Ribosomal protein L9, C-terminal domain"/>
    <property type="match status" value="1"/>
</dbReference>
<sequence>MKVILLKDVARIGRKHEVVDVPDGYGLNQLIPKGWAKPATKDNLKQIEQIQAEKGVKQNVATERFFAAKKALSESVLVLKNQKNDKGHLFAAVKPEEVVVAAKEQGIVVEKEMIKIATPIKTTGEHEVELVQGENHATFKINIE</sequence>
<dbReference type="InterPro" id="IPR020070">
    <property type="entry name" value="Ribosomal_bL9_N"/>
</dbReference>
<dbReference type="PANTHER" id="PTHR21368">
    <property type="entry name" value="50S RIBOSOMAL PROTEIN L9"/>
    <property type="match status" value="1"/>
</dbReference>
<dbReference type="Proteomes" id="UP000229612">
    <property type="component" value="Unassembled WGS sequence"/>
</dbReference>
<comment type="caution">
    <text evidence="10">The sequence shown here is derived from an EMBL/GenBank/DDBJ whole genome shotgun (WGS) entry which is preliminary data.</text>
</comment>
<dbReference type="InterPro" id="IPR009027">
    <property type="entry name" value="Ribosomal_bL9/RNase_H1_N"/>
</dbReference>
<evidence type="ECO:0000256" key="4">
    <source>
        <dbReference type="ARBA" id="ARBA00022980"/>
    </source>
</evidence>
<feature type="domain" description="Large ribosomal subunit protein bL9 C-terminal" evidence="9">
    <location>
        <begin position="68"/>
        <end position="143"/>
    </location>
</feature>
<keyword evidence="4 10" id="KW-0689">Ribosomal protein</keyword>
<evidence type="ECO:0000259" key="9">
    <source>
        <dbReference type="Pfam" id="PF03948"/>
    </source>
</evidence>
<evidence type="ECO:0000313" key="10">
    <source>
        <dbReference type="EMBL" id="PIR86038.1"/>
    </source>
</evidence>
<name>A0A2H0UI04_9BACT</name>
<dbReference type="Pfam" id="PF03948">
    <property type="entry name" value="Ribosomal_L9_C"/>
    <property type="match status" value="1"/>
</dbReference>
<dbReference type="GO" id="GO:1990904">
    <property type="term" value="C:ribonucleoprotein complex"/>
    <property type="evidence" value="ECO:0007669"/>
    <property type="project" value="UniProtKB-KW"/>
</dbReference>
<evidence type="ECO:0000259" key="8">
    <source>
        <dbReference type="Pfam" id="PF01281"/>
    </source>
</evidence>
<dbReference type="InterPro" id="IPR000244">
    <property type="entry name" value="Ribosomal_bL9"/>
</dbReference>
<dbReference type="SUPFAM" id="SSF55653">
    <property type="entry name" value="Ribosomal protein L9 C-domain"/>
    <property type="match status" value="1"/>
</dbReference>
<organism evidence="10 11">
    <name type="scientific">Candidatus Kaiserbacteria bacterium CG10_big_fil_rev_8_21_14_0_10_44_10</name>
    <dbReference type="NCBI Taxonomy" id="1974606"/>
    <lineage>
        <taxon>Bacteria</taxon>
        <taxon>Candidatus Kaiseribacteriota</taxon>
    </lineage>
</organism>
<keyword evidence="5" id="KW-0687">Ribonucleoprotein</keyword>
<evidence type="ECO:0000256" key="2">
    <source>
        <dbReference type="ARBA" id="ARBA00022730"/>
    </source>
</evidence>
<dbReference type="GO" id="GO:0019843">
    <property type="term" value="F:rRNA binding"/>
    <property type="evidence" value="ECO:0007669"/>
    <property type="project" value="UniProtKB-KW"/>
</dbReference>
<dbReference type="Pfam" id="PF01281">
    <property type="entry name" value="Ribosomal_L9_N"/>
    <property type="match status" value="1"/>
</dbReference>
<dbReference type="InterPro" id="IPR020594">
    <property type="entry name" value="Ribosomal_bL9_bac/chp"/>
</dbReference>
<dbReference type="InterPro" id="IPR036791">
    <property type="entry name" value="Ribosomal_bL9_C_sf"/>
</dbReference>
<keyword evidence="3" id="KW-0694">RNA-binding</keyword>